<dbReference type="EMBL" id="AVOT02087033">
    <property type="protein sequence ID" value="MBW0570861.1"/>
    <property type="molecule type" value="Genomic_DNA"/>
</dbReference>
<evidence type="ECO:0000256" key="5">
    <source>
        <dbReference type="ARBA" id="ARBA00023242"/>
    </source>
</evidence>
<comment type="subcellular location">
    <subcellularLocation>
        <location evidence="1">Nucleus</location>
    </subcellularLocation>
</comment>
<keyword evidence="2" id="KW-0479">Metal-binding</keyword>
<dbReference type="InterPro" id="IPR052035">
    <property type="entry name" value="ZnF_BED_domain_contain"/>
</dbReference>
<evidence type="ECO:0000313" key="7">
    <source>
        <dbReference type="Proteomes" id="UP000765509"/>
    </source>
</evidence>
<dbReference type="GO" id="GO:0005634">
    <property type="term" value="C:nucleus"/>
    <property type="evidence" value="ECO:0007669"/>
    <property type="project" value="UniProtKB-SubCell"/>
</dbReference>
<dbReference type="PANTHER" id="PTHR46481">
    <property type="entry name" value="ZINC FINGER BED DOMAIN-CONTAINING PROTEIN 4"/>
    <property type="match status" value="1"/>
</dbReference>
<proteinExistence type="predicted"/>
<dbReference type="OrthoDB" id="2506934at2759"/>
<reference evidence="6" key="1">
    <citation type="submission" date="2021-03" db="EMBL/GenBank/DDBJ databases">
        <title>Draft genome sequence of rust myrtle Austropuccinia psidii MF-1, a brazilian biotype.</title>
        <authorList>
            <person name="Quecine M.C."/>
            <person name="Pachon D.M.R."/>
            <person name="Bonatelli M.L."/>
            <person name="Correr F.H."/>
            <person name="Franceschini L.M."/>
            <person name="Leite T.F."/>
            <person name="Margarido G.R.A."/>
            <person name="Almeida C.A."/>
            <person name="Ferrarezi J.A."/>
            <person name="Labate C.A."/>
        </authorList>
    </citation>
    <scope>NUCLEOTIDE SEQUENCE</scope>
    <source>
        <strain evidence="6">MF-1</strain>
    </source>
</reference>
<evidence type="ECO:0000256" key="2">
    <source>
        <dbReference type="ARBA" id="ARBA00022723"/>
    </source>
</evidence>
<dbReference type="Proteomes" id="UP000765509">
    <property type="component" value="Unassembled WGS sequence"/>
</dbReference>
<dbReference type="PANTHER" id="PTHR46481:SF10">
    <property type="entry name" value="ZINC FINGER BED DOMAIN-CONTAINING PROTEIN 39"/>
    <property type="match status" value="1"/>
</dbReference>
<evidence type="ECO:0000256" key="3">
    <source>
        <dbReference type="ARBA" id="ARBA00022771"/>
    </source>
</evidence>
<keyword evidence="3" id="KW-0863">Zinc-finger</keyword>
<comment type="caution">
    <text evidence="6">The sequence shown here is derived from an EMBL/GenBank/DDBJ whole genome shotgun (WGS) entry which is preliminary data.</text>
</comment>
<dbReference type="AlphaFoldDB" id="A0A9Q3PRX3"/>
<keyword evidence="5" id="KW-0539">Nucleus</keyword>
<evidence type="ECO:0000313" key="6">
    <source>
        <dbReference type="EMBL" id="MBW0570861.1"/>
    </source>
</evidence>
<gene>
    <name evidence="6" type="ORF">O181_110576</name>
</gene>
<name>A0A9Q3PRX3_9BASI</name>
<keyword evidence="4" id="KW-0862">Zinc</keyword>
<sequence length="129" mass="14648">MAHILHLSAHDGLKGLAKGPSTHEDQYIVNMGPMSISTLINPPDGLRLNYNSIISHISRLASYLCQSPQRREKFISMVNIFHEAQKGNTLLTNVITQWNSTYDMLERAYSLKDAYNQFCTPKNMEAYCI</sequence>
<evidence type="ECO:0000256" key="1">
    <source>
        <dbReference type="ARBA" id="ARBA00004123"/>
    </source>
</evidence>
<organism evidence="6 7">
    <name type="scientific">Austropuccinia psidii MF-1</name>
    <dbReference type="NCBI Taxonomy" id="1389203"/>
    <lineage>
        <taxon>Eukaryota</taxon>
        <taxon>Fungi</taxon>
        <taxon>Dikarya</taxon>
        <taxon>Basidiomycota</taxon>
        <taxon>Pucciniomycotina</taxon>
        <taxon>Pucciniomycetes</taxon>
        <taxon>Pucciniales</taxon>
        <taxon>Sphaerophragmiaceae</taxon>
        <taxon>Austropuccinia</taxon>
    </lineage>
</organism>
<dbReference type="GO" id="GO:0008270">
    <property type="term" value="F:zinc ion binding"/>
    <property type="evidence" value="ECO:0007669"/>
    <property type="project" value="UniProtKB-KW"/>
</dbReference>
<keyword evidence="7" id="KW-1185">Reference proteome</keyword>
<accession>A0A9Q3PRX3</accession>
<evidence type="ECO:0000256" key="4">
    <source>
        <dbReference type="ARBA" id="ARBA00022833"/>
    </source>
</evidence>
<protein>
    <submittedName>
        <fullName evidence="6">Uncharacterized protein</fullName>
    </submittedName>
</protein>